<evidence type="ECO:0000256" key="5">
    <source>
        <dbReference type="ARBA" id="ARBA00023014"/>
    </source>
</evidence>
<keyword evidence="3" id="KW-0479">Metal-binding</keyword>
<dbReference type="PANTHER" id="PTHR11228">
    <property type="entry name" value="RADICAL SAM DOMAIN PROTEIN"/>
    <property type="match status" value="1"/>
</dbReference>
<dbReference type="InterPro" id="IPR007197">
    <property type="entry name" value="rSAM"/>
</dbReference>
<evidence type="ECO:0000256" key="1">
    <source>
        <dbReference type="ARBA" id="ARBA00001966"/>
    </source>
</evidence>
<feature type="domain" description="Radical SAM core" evidence="6">
    <location>
        <begin position="54"/>
        <end position="192"/>
    </location>
</feature>
<evidence type="ECO:0000259" key="6">
    <source>
        <dbReference type="Pfam" id="PF04055"/>
    </source>
</evidence>
<keyword evidence="9" id="KW-1185">Reference proteome</keyword>
<sequence length="378" mass="44108">MLHTIKRQIKKHFGHHINPDVVILTRKYVDMIEINFNALLGRHFLPHPRQKIEIETSGRCNLSCRFCAYSKKITAKVVMPMNLFQEVVEQAAEMGFSEIGLTPMTGEVFMDKGIIEKMHYLDAHPQIKSYYFFTNFVVPSEQTIKELFNLRKLKFIHISLYGHDEKSFCNLTQATTKEYHRLVNNLNYLYDLYNEKRSFILRMGWRTMPSFFKLEQSSPTSELQEIFLKFQTYHKIKSNNTLLYNNWGGEITQADVQDTGLRINDGTQVYRKGLCSVIFRFSGILADGRVSACVCRDVKGSLVVGDLRKESLSYVLSLNNPLYANLIQEQLESKFRPVCLTCDFYNSFYQKMRMNASIKAYYKFDFVKTLLNQPPSEK</sequence>
<evidence type="ECO:0000313" key="8">
    <source>
        <dbReference type="EMBL" id="BAP55773.1"/>
    </source>
</evidence>
<dbReference type="InterPro" id="IPR023885">
    <property type="entry name" value="4Fe4S-binding_SPASM_dom"/>
</dbReference>
<gene>
    <name evidence="8" type="ORF">THII_1476</name>
</gene>
<dbReference type="GO" id="GO:0051536">
    <property type="term" value="F:iron-sulfur cluster binding"/>
    <property type="evidence" value="ECO:0007669"/>
    <property type="project" value="UniProtKB-KW"/>
</dbReference>
<evidence type="ECO:0000313" key="9">
    <source>
        <dbReference type="Proteomes" id="UP000031623"/>
    </source>
</evidence>
<protein>
    <submittedName>
        <fullName evidence="8">Radical SAM superfamily enzyme</fullName>
    </submittedName>
</protein>
<evidence type="ECO:0000256" key="4">
    <source>
        <dbReference type="ARBA" id="ARBA00023004"/>
    </source>
</evidence>
<keyword evidence="5" id="KW-0411">Iron-sulfur</keyword>
<dbReference type="InterPro" id="IPR050377">
    <property type="entry name" value="Radical_SAM_PqqE_MftC-like"/>
</dbReference>
<evidence type="ECO:0000259" key="7">
    <source>
        <dbReference type="Pfam" id="PF13186"/>
    </source>
</evidence>
<dbReference type="InterPro" id="IPR013785">
    <property type="entry name" value="Aldolase_TIM"/>
</dbReference>
<evidence type="ECO:0000256" key="3">
    <source>
        <dbReference type="ARBA" id="ARBA00022723"/>
    </source>
</evidence>
<dbReference type="Proteomes" id="UP000031623">
    <property type="component" value="Chromosome"/>
</dbReference>
<accession>A0A090AD70</accession>
<dbReference type="CDD" id="cd21109">
    <property type="entry name" value="SPASM"/>
    <property type="match status" value="1"/>
</dbReference>
<dbReference type="Pfam" id="PF13186">
    <property type="entry name" value="SPASM"/>
    <property type="match status" value="1"/>
</dbReference>
<dbReference type="SFLD" id="SFLDS00029">
    <property type="entry name" value="Radical_SAM"/>
    <property type="match status" value="1"/>
</dbReference>
<feature type="domain" description="4Fe4S-binding SPASM" evidence="7">
    <location>
        <begin position="275"/>
        <end position="343"/>
    </location>
</feature>
<dbReference type="AlphaFoldDB" id="A0A090AD70"/>
<dbReference type="PANTHER" id="PTHR11228:SF7">
    <property type="entry name" value="PQQA PEPTIDE CYCLASE"/>
    <property type="match status" value="1"/>
</dbReference>
<name>A0A090AD70_9GAMM</name>
<dbReference type="SUPFAM" id="SSF102114">
    <property type="entry name" value="Radical SAM enzymes"/>
    <property type="match status" value="1"/>
</dbReference>
<evidence type="ECO:0000256" key="2">
    <source>
        <dbReference type="ARBA" id="ARBA00022691"/>
    </source>
</evidence>
<dbReference type="HOGENOM" id="CLU_731455_0_0_6"/>
<dbReference type="OrthoDB" id="9810775at2"/>
<dbReference type="CDD" id="cd01335">
    <property type="entry name" value="Radical_SAM"/>
    <property type="match status" value="1"/>
</dbReference>
<dbReference type="InterPro" id="IPR058240">
    <property type="entry name" value="rSAM_sf"/>
</dbReference>
<dbReference type="KEGG" id="tig:THII_1476"/>
<dbReference type="Pfam" id="PF04055">
    <property type="entry name" value="Radical_SAM"/>
    <property type="match status" value="1"/>
</dbReference>
<organism evidence="8 9">
    <name type="scientific">Thioploca ingrica</name>
    <dbReference type="NCBI Taxonomy" id="40754"/>
    <lineage>
        <taxon>Bacteria</taxon>
        <taxon>Pseudomonadati</taxon>
        <taxon>Pseudomonadota</taxon>
        <taxon>Gammaproteobacteria</taxon>
        <taxon>Thiotrichales</taxon>
        <taxon>Thiotrichaceae</taxon>
        <taxon>Thioploca</taxon>
    </lineage>
</organism>
<dbReference type="Gene3D" id="3.20.20.70">
    <property type="entry name" value="Aldolase class I"/>
    <property type="match status" value="1"/>
</dbReference>
<proteinExistence type="predicted"/>
<keyword evidence="4" id="KW-0408">Iron</keyword>
<dbReference type="GO" id="GO:0003824">
    <property type="term" value="F:catalytic activity"/>
    <property type="evidence" value="ECO:0007669"/>
    <property type="project" value="InterPro"/>
</dbReference>
<reference evidence="8 9" key="1">
    <citation type="journal article" date="2014" name="ISME J.">
        <title>Ecophysiology of Thioploca ingrica as revealed by the complete genome sequence supplemented with proteomic evidence.</title>
        <authorList>
            <person name="Kojima H."/>
            <person name="Ogura Y."/>
            <person name="Yamamoto N."/>
            <person name="Togashi T."/>
            <person name="Mori H."/>
            <person name="Watanabe T."/>
            <person name="Nemoto F."/>
            <person name="Kurokawa K."/>
            <person name="Hayashi T."/>
            <person name="Fukui M."/>
        </authorList>
    </citation>
    <scope>NUCLEOTIDE SEQUENCE [LARGE SCALE GENOMIC DNA]</scope>
</reference>
<dbReference type="GO" id="GO:0046872">
    <property type="term" value="F:metal ion binding"/>
    <property type="evidence" value="ECO:0007669"/>
    <property type="project" value="UniProtKB-KW"/>
</dbReference>
<dbReference type="EMBL" id="AP014633">
    <property type="protein sequence ID" value="BAP55773.1"/>
    <property type="molecule type" value="Genomic_DNA"/>
</dbReference>
<comment type="cofactor">
    <cofactor evidence="1">
        <name>[4Fe-4S] cluster</name>
        <dbReference type="ChEBI" id="CHEBI:49883"/>
    </cofactor>
</comment>
<keyword evidence="2" id="KW-0949">S-adenosyl-L-methionine</keyword>